<dbReference type="GO" id="GO:0008408">
    <property type="term" value="F:3'-5' exonuclease activity"/>
    <property type="evidence" value="ECO:0007669"/>
    <property type="project" value="TreeGrafter"/>
</dbReference>
<protein>
    <submittedName>
        <fullName evidence="5">WYL domain-containing protein</fullName>
    </submittedName>
</protein>
<dbReference type="FunFam" id="3.30.420.10:FF:000045">
    <property type="entry name" value="3'-5' exonuclease DinG"/>
    <property type="match status" value="1"/>
</dbReference>
<name>A0A8J7TL15_9BACT</name>
<evidence type="ECO:0000313" key="5">
    <source>
        <dbReference type="EMBL" id="MBN8660114.1"/>
    </source>
</evidence>
<dbReference type="InterPro" id="IPR012337">
    <property type="entry name" value="RNaseH-like_sf"/>
</dbReference>
<comment type="caution">
    <text evidence="5">The sequence shown here is derived from an EMBL/GenBank/DDBJ whole genome shotgun (WGS) entry which is preliminary data.</text>
</comment>
<gene>
    <name evidence="5" type="ORF">J0M35_07100</name>
</gene>
<proteinExistence type="predicted"/>
<dbReference type="Pfam" id="PF00929">
    <property type="entry name" value="RNase_T"/>
    <property type="match status" value="1"/>
</dbReference>
<dbReference type="PANTHER" id="PTHR30231:SF4">
    <property type="entry name" value="PROTEIN NEN2"/>
    <property type="match status" value="1"/>
</dbReference>
<dbReference type="SUPFAM" id="SSF53098">
    <property type="entry name" value="Ribonuclease H-like"/>
    <property type="match status" value="1"/>
</dbReference>
<keyword evidence="3" id="KW-0269">Exonuclease</keyword>
<evidence type="ECO:0000256" key="3">
    <source>
        <dbReference type="ARBA" id="ARBA00022839"/>
    </source>
</evidence>
<dbReference type="EMBL" id="JAFLCK010000008">
    <property type="protein sequence ID" value="MBN8660114.1"/>
    <property type="molecule type" value="Genomic_DNA"/>
</dbReference>
<feature type="domain" description="Exonuclease" evidence="4">
    <location>
        <begin position="64"/>
        <end position="235"/>
    </location>
</feature>
<evidence type="ECO:0000256" key="1">
    <source>
        <dbReference type="ARBA" id="ARBA00022722"/>
    </source>
</evidence>
<evidence type="ECO:0000313" key="6">
    <source>
        <dbReference type="Proteomes" id="UP000664277"/>
    </source>
</evidence>
<organism evidence="5 6">
    <name type="scientific">Candidatus Obscuribacter phosphatis</name>
    <dbReference type="NCBI Taxonomy" id="1906157"/>
    <lineage>
        <taxon>Bacteria</taxon>
        <taxon>Bacillati</taxon>
        <taxon>Candidatus Melainabacteria</taxon>
        <taxon>Candidatus Obscuribacterales</taxon>
        <taxon>Candidatus Obscuribacteraceae</taxon>
        <taxon>Candidatus Obscuribacter</taxon>
    </lineage>
</organism>
<dbReference type="GO" id="GO:0005829">
    <property type="term" value="C:cytosol"/>
    <property type="evidence" value="ECO:0007669"/>
    <property type="project" value="TreeGrafter"/>
</dbReference>
<dbReference type="AlphaFoldDB" id="A0A8J7TL15"/>
<dbReference type="Pfam" id="PF13280">
    <property type="entry name" value="WYL"/>
    <property type="match status" value="1"/>
</dbReference>
<dbReference type="InterPro" id="IPR006054">
    <property type="entry name" value="DnaQ"/>
</dbReference>
<dbReference type="SMART" id="SM00479">
    <property type="entry name" value="EXOIII"/>
    <property type="match status" value="1"/>
</dbReference>
<dbReference type="Proteomes" id="UP000664277">
    <property type="component" value="Unassembled WGS sequence"/>
</dbReference>
<sequence>MLYRISAIFMPGSGVGLKVSEGEDSLTGSINLVQPPPSPTSKIQTDRERDNLTLRPDALLSKLDFLAFDVETTGLSAIACRIVELSGVRFGPCIQSDGQFSRLINPGCAIPPEVSKIHGISDEMVKDAQPACEVLSDFLQFSQGLIWMAHNAVFDVEFVKVELTRNKLPLPRTLVLDTLTLAQNVLYYREHTPANYKLKTLSEFFGFAGDEYHRALSDSIYVEKLFNCLLATGGIHTLGELMATGAVKEFSEWLAPVCRESLPAAIQEVLHTLEVAIEKEHELEIKYQGEYVYKRKIRPQAVLESRGSLYLSAHCHKAKAERTFRVDRIVEARTIK</sequence>
<evidence type="ECO:0000259" key="4">
    <source>
        <dbReference type="SMART" id="SM00479"/>
    </source>
</evidence>
<dbReference type="GO" id="GO:0003887">
    <property type="term" value="F:DNA-directed DNA polymerase activity"/>
    <property type="evidence" value="ECO:0007669"/>
    <property type="project" value="InterPro"/>
</dbReference>
<dbReference type="InterPro" id="IPR036397">
    <property type="entry name" value="RNaseH_sf"/>
</dbReference>
<keyword evidence="1" id="KW-0540">Nuclease</keyword>
<dbReference type="PANTHER" id="PTHR30231">
    <property type="entry name" value="DNA POLYMERASE III SUBUNIT EPSILON"/>
    <property type="match status" value="1"/>
</dbReference>
<evidence type="ECO:0000256" key="2">
    <source>
        <dbReference type="ARBA" id="ARBA00022801"/>
    </source>
</evidence>
<dbReference type="Gene3D" id="3.30.420.10">
    <property type="entry name" value="Ribonuclease H-like superfamily/Ribonuclease H"/>
    <property type="match status" value="1"/>
</dbReference>
<keyword evidence="2" id="KW-0378">Hydrolase</keyword>
<dbReference type="PROSITE" id="PS52050">
    <property type="entry name" value="WYL"/>
    <property type="match status" value="1"/>
</dbReference>
<dbReference type="NCBIfam" id="TIGR00573">
    <property type="entry name" value="dnaq"/>
    <property type="match status" value="1"/>
</dbReference>
<dbReference type="GO" id="GO:0003677">
    <property type="term" value="F:DNA binding"/>
    <property type="evidence" value="ECO:0007669"/>
    <property type="project" value="InterPro"/>
</dbReference>
<reference evidence="5" key="1">
    <citation type="submission" date="2021-02" db="EMBL/GenBank/DDBJ databases">
        <title>Genome-Resolved Metagenomics of a Microbial Community Performing Photosynthetic Biological Nutrient Removal.</title>
        <authorList>
            <person name="Mcdaniel E.A."/>
        </authorList>
    </citation>
    <scope>NUCLEOTIDE SEQUENCE</scope>
    <source>
        <strain evidence="5">UWPOB_OBS1</strain>
    </source>
</reference>
<dbReference type="InterPro" id="IPR013520">
    <property type="entry name" value="Ribonucl_H"/>
</dbReference>
<accession>A0A8J7TL15</accession>
<dbReference type="GO" id="GO:0006260">
    <property type="term" value="P:DNA replication"/>
    <property type="evidence" value="ECO:0007669"/>
    <property type="project" value="InterPro"/>
</dbReference>
<dbReference type="InterPro" id="IPR026881">
    <property type="entry name" value="WYL_dom"/>
</dbReference>
<dbReference type="CDD" id="cd06127">
    <property type="entry name" value="DEDDh"/>
    <property type="match status" value="1"/>
</dbReference>